<reference evidence="1 2" key="1">
    <citation type="submission" date="2023-02" db="EMBL/GenBank/DDBJ databases">
        <authorList>
            <person name="Maleckis M."/>
        </authorList>
    </citation>
    <scope>NUCLEOTIDE SEQUENCE [LARGE SCALE GENOMIC DNA]</scope>
    <source>
        <strain evidence="1 2">P8-A2</strain>
    </source>
</reference>
<accession>A0ABU3V3R9</accession>
<dbReference type="Proteomes" id="UP001257627">
    <property type="component" value="Unassembled WGS sequence"/>
</dbReference>
<organism evidence="1 2">
    <name type="scientific">Streptomyces mirabilis</name>
    <dbReference type="NCBI Taxonomy" id="68239"/>
    <lineage>
        <taxon>Bacteria</taxon>
        <taxon>Bacillati</taxon>
        <taxon>Actinomycetota</taxon>
        <taxon>Actinomycetes</taxon>
        <taxon>Kitasatosporales</taxon>
        <taxon>Streptomycetaceae</taxon>
        <taxon>Streptomyces</taxon>
    </lineage>
</organism>
<sequence length="123" mass="13748">MDAKLSAREFVGPATFGTPHLLGPHEHKPGITRLRRGPELRGITPLTRCDQECERTAPALTDRAWWPDPSWWLQAPTEWSWGSRRSTALGSKVEVSMVLPDAQRLPLASALRRALDVARGWEG</sequence>
<evidence type="ECO:0000313" key="1">
    <source>
        <dbReference type="EMBL" id="MDU9000797.1"/>
    </source>
</evidence>
<proteinExistence type="predicted"/>
<dbReference type="RefSeq" id="WP_143606382.1">
    <property type="nucleotide sequence ID" value="NZ_CP107955.1"/>
</dbReference>
<protein>
    <submittedName>
        <fullName evidence="1">Uncharacterized protein</fullName>
    </submittedName>
</protein>
<comment type="caution">
    <text evidence="1">The sequence shown here is derived from an EMBL/GenBank/DDBJ whole genome shotgun (WGS) entry which is preliminary data.</text>
</comment>
<keyword evidence="2" id="KW-1185">Reference proteome</keyword>
<evidence type="ECO:0000313" key="2">
    <source>
        <dbReference type="Proteomes" id="UP001257627"/>
    </source>
</evidence>
<name>A0ABU3V3R9_9ACTN</name>
<dbReference type="EMBL" id="JARAKF010000002">
    <property type="protein sequence ID" value="MDU9000797.1"/>
    <property type="molecule type" value="Genomic_DNA"/>
</dbReference>
<gene>
    <name evidence="1" type="ORF">PU648_52620</name>
</gene>